<dbReference type="Pfam" id="PF00932">
    <property type="entry name" value="LTD"/>
    <property type="match status" value="1"/>
</dbReference>
<feature type="transmembrane region" description="Helical" evidence="2">
    <location>
        <begin position="61"/>
        <end position="81"/>
    </location>
</feature>
<evidence type="ECO:0000256" key="1">
    <source>
        <dbReference type="SAM" id="MobiDB-lite"/>
    </source>
</evidence>
<dbReference type="PROSITE" id="PS51841">
    <property type="entry name" value="LTD"/>
    <property type="match status" value="1"/>
</dbReference>
<dbReference type="SUPFAM" id="SSF74853">
    <property type="entry name" value="Lamin A/C globular tail domain"/>
    <property type="match status" value="1"/>
</dbReference>
<keyword evidence="5" id="KW-1185">Reference proteome</keyword>
<reference evidence="4 5" key="1">
    <citation type="submission" date="2024-06" db="EMBL/GenBank/DDBJ databases">
        <title>The Natural Products Discovery Center: Release of the First 8490 Sequenced Strains for Exploring Actinobacteria Biosynthetic Diversity.</title>
        <authorList>
            <person name="Kalkreuter E."/>
            <person name="Kautsar S.A."/>
            <person name="Yang D."/>
            <person name="Bader C.D."/>
            <person name="Teijaro C.N."/>
            <person name="Fluegel L."/>
            <person name="Davis C.M."/>
            <person name="Simpson J.R."/>
            <person name="Lauterbach L."/>
            <person name="Steele A.D."/>
            <person name="Gui C."/>
            <person name="Meng S."/>
            <person name="Li G."/>
            <person name="Viehrig K."/>
            <person name="Ye F."/>
            <person name="Su P."/>
            <person name="Kiefer A.F."/>
            <person name="Nichols A."/>
            <person name="Cepeda A.J."/>
            <person name="Yan W."/>
            <person name="Fan B."/>
            <person name="Jiang Y."/>
            <person name="Adhikari A."/>
            <person name="Zheng C.-J."/>
            <person name="Schuster L."/>
            <person name="Cowan T.M."/>
            <person name="Smanski M.J."/>
            <person name="Chevrette M.G."/>
            <person name="De Carvalho L.P.S."/>
            <person name="Shen B."/>
        </authorList>
    </citation>
    <scope>NUCLEOTIDE SEQUENCE [LARGE SCALE GENOMIC DNA]</scope>
    <source>
        <strain evidence="4 5">NPDC001694</strain>
    </source>
</reference>
<sequence>MWRPVRARPGRKVWLRGRPVAVPLHAPLAACDFVPHAAEVCSNPAKGDHVSVSVSATARRLGSAAAVAAALVGVTALPAAAATDRPAMPHRDAVVISAVQHDLQGRAVFSGRALNREWVDVTNTSRREADLSGWSLSDAEGNTYTFRHYRLAGGATVRVHTGVGRDSRTDLYQDRRSSVWNRDADTATLRNDRGRYVDSASWGLHHHRAADGRHAVAHRPMEGRQGVAHRPMEERHGVAHRPMEERQGVAHRPMEERQGVAHRPMEERQGVAHRPMEERHGVARPAVEDRHAFSHRR</sequence>
<dbReference type="Proteomes" id="UP001490365">
    <property type="component" value="Unassembled WGS sequence"/>
</dbReference>
<dbReference type="InterPro" id="IPR036415">
    <property type="entry name" value="Lamin_tail_dom_sf"/>
</dbReference>
<dbReference type="EMBL" id="JBEOZM010000028">
    <property type="protein sequence ID" value="MER6273098.1"/>
    <property type="molecule type" value="Genomic_DNA"/>
</dbReference>
<keyword evidence="2" id="KW-0812">Transmembrane</keyword>
<dbReference type="RefSeq" id="WP_351961386.1">
    <property type="nucleotide sequence ID" value="NZ_JBEOZM010000028.1"/>
</dbReference>
<feature type="domain" description="LTD" evidence="3">
    <location>
        <begin position="79"/>
        <end position="242"/>
    </location>
</feature>
<dbReference type="InterPro" id="IPR001322">
    <property type="entry name" value="Lamin_tail_dom"/>
</dbReference>
<proteinExistence type="predicted"/>
<evidence type="ECO:0000313" key="5">
    <source>
        <dbReference type="Proteomes" id="UP001490365"/>
    </source>
</evidence>
<comment type="caution">
    <text evidence="4">The sequence shown here is derived from an EMBL/GenBank/DDBJ whole genome shotgun (WGS) entry which is preliminary data.</text>
</comment>
<protein>
    <submittedName>
        <fullName evidence="4">Lamin tail domain-containing protein</fullName>
    </submittedName>
</protein>
<feature type="region of interest" description="Disordered" evidence="1">
    <location>
        <begin position="245"/>
        <end position="297"/>
    </location>
</feature>
<name>A0ABV1TSU3_9ACTN</name>
<dbReference type="Gene3D" id="2.60.40.1260">
    <property type="entry name" value="Lamin Tail domain"/>
    <property type="match status" value="1"/>
</dbReference>
<keyword evidence="2" id="KW-0472">Membrane</keyword>
<keyword evidence="2" id="KW-1133">Transmembrane helix</keyword>
<evidence type="ECO:0000313" key="4">
    <source>
        <dbReference type="EMBL" id="MER6273098.1"/>
    </source>
</evidence>
<accession>A0ABV1TSU3</accession>
<evidence type="ECO:0000256" key="2">
    <source>
        <dbReference type="SAM" id="Phobius"/>
    </source>
</evidence>
<evidence type="ECO:0000259" key="3">
    <source>
        <dbReference type="PROSITE" id="PS51841"/>
    </source>
</evidence>
<organism evidence="4 5">
    <name type="scientific">Streptomyces sp. 900105755</name>
    <dbReference type="NCBI Taxonomy" id="3154389"/>
    <lineage>
        <taxon>Bacteria</taxon>
        <taxon>Bacillati</taxon>
        <taxon>Actinomycetota</taxon>
        <taxon>Actinomycetes</taxon>
        <taxon>Kitasatosporales</taxon>
        <taxon>Streptomycetaceae</taxon>
        <taxon>Streptomyces</taxon>
    </lineage>
</organism>
<gene>
    <name evidence="4" type="ORF">ABT211_38405</name>
</gene>